<keyword evidence="3" id="KW-1185">Reference proteome</keyword>
<dbReference type="GeneID" id="111128164"/>
<reference evidence="4" key="1">
    <citation type="submission" date="2025-08" db="UniProtKB">
        <authorList>
            <consortium name="RefSeq"/>
        </authorList>
    </citation>
    <scope>IDENTIFICATION</scope>
    <source>
        <tissue evidence="4">Whole sample</tissue>
    </source>
</reference>
<name>A0A8B8DNL0_CRAVI</name>
<dbReference type="AlphaFoldDB" id="A0A8B8DNL0"/>
<dbReference type="SUPFAM" id="SSF46565">
    <property type="entry name" value="Chaperone J-domain"/>
    <property type="match status" value="1"/>
</dbReference>
<dbReference type="RefSeq" id="XP_022329350.1">
    <property type="nucleotide sequence ID" value="XM_022473642.1"/>
</dbReference>
<dbReference type="Proteomes" id="UP000694844">
    <property type="component" value="Chromosome 4"/>
</dbReference>
<evidence type="ECO:0000256" key="1">
    <source>
        <dbReference type="SAM" id="MobiDB-lite"/>
    </source>
</evidence>
<sequence length="209" mass="23506">MLSSCMRCTCSLKGQWTSLNAKQFRRYSVYTSSPGPTHYDILDIGRQATSKEIKQAYITLCRKIHPDANPGDPGAQQKFVRLQRHTIYLVTPKTGQTTMSRCTKNYERGPNQIKKQSTARHIAQRTFRNKRRFRDSTSNTRSSMRNGSGRLDNKTTTTTGATTTTTITMTHGRVRPAEGSTITPTPRNGGVTSILMTHITKLSPRFFSI</sequence>
<dbReference type="PROSITE" id="PS50076">
    <property type="entry name" value="DNAJ_2"/>
    <property type="match status" value="1"/>
</dbReference>
<accession>A0A8B8DNL0</accession>
<evidence type="ECO:0000259" key="2">
    <source>
        <dbReference type="PROSITE" id="PS50076"/>
    </source>
</evidence>
<dbReference type="CDD" id="cd06257">
    <property type="entry name" value="DnaJ"/>
    <property type="match status" value="1"/>
</dbReference>
<evidence type="ECO:0000313" key="3">
    <source>
        <dbReference type="Proteomes" id="UP000694844"/>
    </source>
</evidence>
<dbReference type="PANTHER" id="PTHR44825">
    <property type="match status" value="1"/>
</dbReference>
<proteinExistence type="predicted"/>
<dbReference type="KEGG" id="cvn:111128164"/>
<dbReference type="SMART" id="SM00271">
    <property type="entry name" value="DnaJ"/>
    <property type="match status" value="1"/>
</dbReference>
<feature type="region of interest" description="Disordered" evidence="1">
    <location>
        <begin position="131"/>
        <end position="163"/>
    </location>
</feature>
<dbReference type="InterPro" id="IPR001623">
    <property type="entry name" value="DnaJ_domain"/>
</dbReference>
<dbReference type="PANTHER" id="PTHR44825:SF1">
    <property type="entry name" value="DNAJ HOMOLOG SUBFAMILY C MEMBER 4"/>
    <property type="match status" value="1"/>
</dbReference>
<feature type="domain" description="J" evidence="2">
    <location>
        <begin position="37"/>
        <end position="110"/>
    </location>
</feature>
<feature type="compositionally biased region" description="Polar residues" evidence="1">
    <location>
        <begin position="136"/>
        <end position="146"/>
    </location>
</feature>
<dbReference type="Gene3D" id="1.10.287.110">
    <property type="entry name" value="DnaJ domain"/>
    <property type="match status" value="1"/>
</dbReference>
<protein>
    <submittedName>
        <fullName evidence="4">Uncharacterized protein LOC111128164</fullName>
    </submittedName>
</protein>
<dbReference type="InterPro" id="IPR036869">
    <property type="entry name" value="J_dom_sf"/>
</dbReference>
<gene>
    <name evidence="4" type="primary">LOC111128164</name>
</gene>
<dbReference type="InterPro" id="IPR052763">
    <property type="entry name" value="DnaJ_C4"/>
</dbReference>
<dbReference type="Pfam" id="PF00226">
    <property type="entry name" value="DnaJ"/>
    <property type="match status" value="1"/>
</dbReference>
<dbReference type="PRINTS" id="PR00625">
    <property type="entry name" value="JDOMAIN"/>
</dbReference>
<evidence type="ECO:0000313" key="4">
    <source>
        <dbReference type="RefSeq" id="XP_022329350.1"/>
    </source>
</evidence>
<dbReference type="OrthoDB" id="552049at2759"/>
<organism evidence="3 4">
    <name type="scientific">Crassostrea virginica</name>
    <name type="common">Eastern oyster</name>
    <dbReference type="NCBI Taxonomy" id="6565"/>
    <lineage>
        <taxon>Eukaryota</taxon>
        <taxon>Metazoa</taxon>
        <taxon>Spiralia</taxon>
        <taxon>Lophotrochozoa</taxon>
        <taxon>Mollusca</taxon>
        <taxon>Bivalvia</taxon>
        <taxon>Autobranchia</taxon>
        <taxon>Pteriomorphia</taxon>
        <taxon>Ostreida</taxon>
        <taxon>Ostreoidea</taxon>
        <taxon>Ostreidae</taxon>
        <taxon>Crassostrea</taxon>
    </lineage>
</organism>